<comment type="similarity">
    <text evidence="1 4">Belongs to the glycosyl hydrolase 28 family.</text>
</comment>
<evidence type="ECO:0000256" key="2">
    <source>
        <dbReference type="ARBA" id="ARBA00022801"/>
    </source>
</evidence>
<organism evidence="7 8">
    <name type="scientific">Phocaeicola coprocola</name>
    <dbReference type="NCBI Taxonomy" id="310298"/>
    <lineage>
        <taxon>Bacteria</taxon>
        <taxon>Pseudomonadati</taxon>
        <taxon>Bacteroidota</taxon>
        <taxon>Bacteroidia</taxon>
        <taxon>Bacteroidales</taxon>
        <taxon>Bacteroidaceae</taxon>
        <taxon>Phocaeicola</taxon>
    </lineage>
</organism>
<dbReference type="PANTHER" id="PTHR31339:SF9">
    <property type="entry name" value="PLASMIN AND FIBRONECTIN-BINDING PROTEIN A"/>
    <property type="match status" value="1"/>
</dbReference>
<evidence type="ECO:0000256" key="5">
    <source>
        <dbReference type="SAM" id="SignalP"/>
    </source>
</evidence>
<evidence type="ECO:0000313" key="8">
    <source>
        <dbReference type="Proteomes" id="UP000718012"/>
    </source>
</evidence>
<feature type="chain" id="PRO_5037426651" evidence="5">
    <location>
        <begin position="25"/>
        <end position="466"/>
    </location>
</feature>
<evidence type="ECO:0000256" key="1">
    <source>
        <dbReference type="ARBA" id="ARBA00008834"/>
    </source>
</evidence>
<keyword evidence="3 4" id="KW-0326">Glycosidase</keyword>
<dbReference type="Gene3D" id="2.160.20.10">
    <property type="entry name" value="Single-stranded right-handed beta-helix, Pectin lyase-like"/>
    <property type="match status" value="1"/>
</dbReference>
<dbReference type="SMART" id="SM00710">
    <property type="entry name" value="PbH1"/>
    <property type="match status" value="5"/>
</dbReference>
<gene>
    <name evidence="7" type="ORF">K8U81_03440</name>
</gene>
<reference evidence="7" key="1">
    <citation type="journal article" date="2021" name="PeerJ">
        <title>Extensive microbial diversity within the chicken gut microbiome revealed by metagenomics and culture.</title>
        <authorList>
            <person name="Gilroy R."/>
            <person name="Ravi A."/>
            <person name="Getino M."/>
            <person name="Pursley I."/>
            <person name="Horton D.L."/>
            <person name="Alikhan N.F."/>
            <person name="Baker D."/>
            <person name="Gharbi K."/>
            <person name="Hall N."/>
            <person name="Watson M."/>
            <person name="Adriaenssens E.M."/>
            <person name="Foster-Nyarko E."/>
            <person name="Jarju S."/>
            <person name="Secka A."/>
            <person name="Antonio M."/>
            <person name="Oren A."/>
            <person name="Chaudhuri R.R."/>
            <person name="La Ragione R."/>
            <person name="Hildebrand F."/>
            <person name="Pallen M.J."/>
        </authorList>
    </citation>
    <scope>NUCLEOTIDE SEQUENCE</scope>
    <source>
        <strain evidence="7">CHK165-8395</strain>
    </source>
</reference>
<keyword evidence="2 4" id="KW-0378">Hydrolase</keyword>
<dbReference type="GO" id="GO:0004650">
    <property type="term" value="F:polygalacturonase activity"/>
    <property type="evidence" value="ECO:0007669"/>
    <property type="project" value="InterPro"/>
</dbReference>
<feature type="domain" description="Rhamnogalacturonase A/B/Epimerase-like pectate lyase" evidence="6">
    <location>
        <begin position="51"/>
        <end position="117"/>
    </location>
</feature>
<protein>
    <submittedName>
        <fullName evidence="7">Glycoside hydrolase family 28 protein</fullName>
    </submittedName>
</protein>
<dbReference type="EMBL" id="DYXD01000074">
    <property type="protein sequence ID" value="HJF07234.1"/>
    <property type="molecule type" value="Genomic_DNA"/>
</dbReference>
<evidence type="ECO:0000256" key="3">
    <source>
        <dbReference type="ARBA" id="ARBA00023295"/>
    </source>
</evidence>
<proteinExistence type="inferred from homology"/>
<keyword evidence="5" id="KW-0732">Signal</keyword>
<dbReference type="PANTHER" id="PTHR31339">
    <property type="entry name" value="PECTIN LYASE-RELATED"/>
    <property type="match status" value="1"/>
</dbReference>
<dbReference type="InterPro" id="IPR000743">
    <property type="entry name" value="Glyco_hydro_28"/>
</dbReference>
<dbReference type="Pfam" id="PF00295">
    <property type="entry name" value="Glyco_hydro_28"/>
    <property type="match status" value="1"/>
</dbReference>
<comment type="caution">
    <text evidence="7">The sequence shown here is derived from an EMBL/GenBank/DDBJ whole genome shotgun (WGS) entry which is preliminary data.</text>
</comment>
<evidence type="ECO:0000256" key="4">
    <source>
        <dbReference type="RuleBase" id="RU361169"/>
    </source>
</evidence>
<dbReference type="SUPFAM" id="SSF51126">
    <property type="entry name" value="Pectin lyase-like"/>
    <property type="match status" value="1"/>
</dbReference>
<dbReference type="Pfam" id="PF12708">
    <property type="entry name" value="Pect-lyase_RHGA_epim"/>
    <property type="match status" value="1"/>
</dbReference>
<dbReference type="InterPro" id="IPR012334">
    <property type="entry name" value="Pectin_lyas_fold"/>
</dbReference>
<feature type="signal peptide" evidence="5">
    <location>
        <begin position="1"/>
        <end position="24"/>
    </location>
</feature>
<evidence type="ECO:0000259" key="6">
    <source>
        <dbReference type="Pfam" id="PF12708"/>
    </source>
</evidence>
<dbReference type="InterPro" id="IPR024535">
    <property type="entry name" value="RHGA/B-epi-like_pectate_lyase"/>
</dbReference>
<dbReference type="GO" id="GO:0005975">
    <property type="term" value="P:carbohydrate metabolic process"/>
    <property type="evidence" value="ECO:0007669"/>
    <property type="project" value="InterPro"/>
</dbReference>
<dbReference type="InterPro" id="IPR051801">
    <property type="entry name" value="GH28_Enzymes"/>
</dbReference>
<dbReference type="Proteomes" id="UP000718012">
    <property type="component" value="Unassembled WGS sequence"/>
</dbReference>
<sequence length="466" mass="52033">MKLHKRLKLAIILLIAMLPYMACANDSIRIAKRDSILSEITGAQMPQKSLKILSFGAKGDGKKDCKPAFDKAMKRASQMGGARIIVPSGEYLLNGPIHFVSNVCLELQEGATLKFSPDPHYYLPVVKTSWEGTFLQNYSPFIYGYQLKNISITGKGTIDGNAGTTFATWKSQQKKGQQLSRDMNHKEVPIEERNFGEGFYLRPQLIQFFDCKNITIEGVFITNAPFWCIHLLKSENIICRNIRYDAKLVNNDGIDPEYTRNLLIENIEFNNGDDNVAIKCGRDNDGWSTNRPSENIIIRNCKFKGLHGVVLGSEMSSGVQNIFIENCTYGGYCKRGIYMKTNPDRGGFLRNIYVNNCQFGEVEDLFYVTSMYAGEGMDNNHYSEVCNIYVKDISCKKASAAAIVLQGTVAKPIHHVTFENVNVDKAGIGLSFSNTETISIKNCNLGGYVGIPSTASQKDNLFNKDK</sequence>
<accession>A0A921FDA6</accession>
<reference evidence="7" key="2">
    <citation type="submission" date="2021-09" db="EMBL/GenBank/DDBJ databases">
        <authorList>
            <person name="Gilroy R."/>
        </authorList>
    </citation>
    <scope>NUCLEOTIDE SEQUENCE</scope>
    <source>
        <strain evidence="7">CHK165-8395</strain>
    </source>
</reference>
<dbReference type="AlphaFoldDB" id="A0A921FDA6"/>
<dbReference type="InterPro" id="IPR011050">
    <property type="entry name" value="Pectin_lyase_fold/virulence"/>
</dbReference>
<dbReference type="InterPro" id="IPR006626">
    <property type="entry name" value="PbH1"/>
</dbReference>
<evidence type="ECO:0000313" key="7">
    <source>
        <dbReference type="EMBL" id="HJF07234.1"/>
    </source>
</evidence>
<name>A0A921FDA6_9BACT</name>